<organism evidence="2">
    <name type="scientific">Hordeum vulgare subsp. vulgare</name>
    <name type="common">Domesticated barley</name>
    <dbReference type="NCBI Taxonomy" id="112509"/>
    <lineage>
        <taxon>Eukaryota</taxon>
        <taxon>Viridiplantae</taxon>
        <taxon>Streptophyta</taxon>
        <taxon>Embryophyta</taxon>
        <taxon>Tracheophyta</taxon>
        <taxon>Spermatophyta</taxon>
        <taxon>Magnoliopsida</taxon>
        <taxon>Liliopsida</taxon>
        <taxon>Poales</taxon>
        <taxon>Poaceae</taxon>
        <taxon>BOP clade</taxon>
        <taxon>Pooideae</taxon>
        <taxon>Triticodae</taxon>
        <taxon>Triticeae</taxon>
        <taxon>Hordeinae</taxon>
        <taxon>Hordeum</taxon>
    </lineage>
</organism>
<proteinExistence type="evidence at transcript level"/>
<feature type="compositionally biased region" description="Basic residues" evidence="1">
    <location>
        <begin position="33"/>
        <end position="42"/>
    </location>
</feature>
<feature type="region of interest" description="Disordered" evidence="1">
    <location>
        <begin position="18"/>
        <end position="42"/>
    </location>
</feature>
<protein>
    <submittedName>
        <fullName evidence="2">Predicted protein</fullName>
    </submittedName>
</protein>
<dbReference type="AlphaFoldDB" id="F2E887"/>
<dbReference type="EMBL" id="AK372361">
    <property type="protein sequence ID" value="BAK03559.1"/>
    <property type="molecule type" value="mRNA"/>
</dbReference>
<evidence type="ECO:0000313" key="2">
    <source>
        <dbReference type="EMBL" id="BAK03559.1"/>
    </source>
</evidence>
<sequence>MKIAKNIVSKLRVEAGNLSKSKSKSKSKEKSKSKLIKPKKSKQIKVVKEFKEEPSLKT</sequence>
<accession>F2E887</accession>
<evidence type="ECO:0000256" key="1">
    <source>
        <dbReference type="SAM" id="MobiDB-lite"/>
    </source>
</evidence>
<name>F2E887_HORVV</name>
<reference evidence="2" key="1">
    <citation type="journal article" date="2011" name="Plant Physiol.">
        <title>Comprehensive sequence analysis of 24,783 barley full-length cDNAs derived from 12 clone libraries.</title>
        <authorList>
            <person name="Matsumoto T."/>
            <person name="Tanaka T."/>
            <person name="Sakai H."/>
            <person name="Amano N."/>
            <person name="Kanamori H."/>
            <person name="Kurita K."/>
            <person name="Kikuta A."/>
            <person name="Kamiya K."/>
            <person name="Yamamoto M."/>
            <person name="Ikawa H."/>
            <person name="Fujii N."/>
            <person name="Hori K."/>
            <person name="Itoh T."/>
            <person name="Sato K."/>
        </authorList>
    </citation>
    <scope>NUCLEOTIDE SEQUENCE</scope>
    <source>
        <tissue evidence="2">Shoot and root</tissue>
    </source>
</reference>